<dbReference type="Pfam" id="PF14065">
    <property type="entry name" value="Pvc16_N"/>
    <property type="match status" value="1"/>
</dbReference>
<name>A0ABX5VKZ5_9MICO</name>
<evidence type="ECO:0000259" key="2">
    <source>
        <dbReference type="Pfam" id="PF14065"/>
    </source>
</evidence>
<organism evidence="3 4">
    <name type="scientific">Georgenia wutianyii</name>
    <dbReference type="NCBI Taxonomy" id="2585135"/>
    <lineage>
        <taxon>Bacteria</taxon>
        <taxon>Bacillati</taxon>
        <taxon>Actinomycetota</taxon>
        <taxon>Actinomycetes</taxon>
        <taxon>Micrococcales</taxon>
        <taxon>Bogoriellaceae</taxon>
        <taxon>Georgenia</taxon>
    </lineage>
</organism>
<dbReference type="Proteomes" id="UP000313948">
    <property type="component" value="Chromosome"/>
</dbReference>
<proteinExistence type="predicted"/>
<evidence type="ECO:0000256" key="1">
    <source>
        <dbReference type="SAM" id="MobiDB-lite"/>
    </source>
</evidence>
<feature type="region of interest" description="Disordered" evidence="1">
    <location>
        <begin position="220"/>
        <end position="251"/>
    </location>
</feature>
<sequence length="251" mass="26298">MTDARPGRPFLRSLSPSSCPVVRPGPAPSRRSHVLIPTVEDGLEALLRATLPLPEEVGDVSFEAPSGAWSAQVNRVTVNLFLYAVARSPLPPLPPAARSGPGGTERRPSLPLVQLSYLVSAWAGSTRDEHQLLGDVLTRFLSHQTVPAAHLPATLTSSVQLSLASDEVNRPRELWAALGSNHRAAFTLVVTMASDAFGWQPAATGVSSVEGLAAPVPHRPATARDAAAEAAGPVRRSGGGLVRSALTEGRS</sequence>
<feature type="compositionally biased region" description="Low complexity" evidence="1">
    <location>
        <begin position="220"/>
        <end position="236"/>
    </location>
</feature>
<dbReference type="InterPro" id="IPR025351">
    <property type="entry name" value="Pvc16_N"/>
</dbReference>
<keyword evidence="4" id="KW-1185">Reference proteome</keyword>
<feature type="domain" description="Pvc16 N-terminal" evidence="2">
    <location>
        <begin position="39"/>
        <end position="195"/>
    </location>
</feature>
<dbReference type="EMBL" id="CP040899">
    <property type="protein sequence ID" value="QDB79137.1"/>
    <property type="molecule type" value="Genomic_DNA"/>
</dbReference>
<gene>
    <name evidence="3" type="ORF">FE251_06950</name>
</gene>
<reference evidence="3 4" key="1">
    <citation type="submission" date="2019-05" db="EMBL/GenBank/DDBJ databases">
        <title>Georgenia *** sp. nov., and Georgenia *** sp. nov., isolated from the intestinal contents of plateau pika (Ochotona curzoniae) in the Qinghai-Tibet plateau of China.</title>
        <authorList>
            <person name="Tian Z."/>
        </authorList>
    </citation>
    <scope>NUCLEOTIDE SEQUENCE [LARGE SCALE GENOMIC DNA]</scope>
    <source>
        <strain evidence="3 4">Z294</strain>
    </source>
</reference>
<feature type="region of interest" description="Disordered" evidence="1">
    <location>
        <begin position="1"/>
        <end position="31"/>
    </location>
</feature>
<accession>A0ABX5VKZ5</accession>
<evidence type="ECO:0000313" key="4">
    <source>
        <dbReference type="Proteomes" id="UP000313948"/>
    </source>
</evidence>
<evidence type="ECO:0000313" key="3">
    <source>
        <dbReference type="EMBL" id="QDB79137.1"/>
    </source>
</evidence>
<protein>
    <submittedName>
        <fullName evidence="3">DUF4255 domain-containing protein</fullName>
    </submittedName>
</protein>